<proteinExistence type="predicted"/>
<gene>
    <name evidence="4" type="ORF">B840_11490</name>
</gene>
<keyword evidence="2" id="KW-0812">Transmembrane</keyword>
<dbReference type="STRING" id="1224162.B840_11490"/>
<dbReference type="InterPro" id="IPR007391">
    <property type="entry name" value="Vancomycin_resist_VanW"/>
</dbReference>
<dbReference type="InterPro" id="IPR022029">
    <property type="entry name" value="YoaR-like_PG-bd"/>
</dbReference>
<dbReference type="PANTHER" id="PTHR35788:SF1">
    <property type="entry name" value="EXPORTED PROTEIN"/>
    <property type="match status" value="1"/>
</dbReference>
<evidence type="ECO:0000256" key="1">
    <source>
        <dbReference type="SAM" id="MobiDB-lite"/>
    </source>
</evidence>
<keyword evidence="5" id="KW-1185">Reference proteome</keyword>
<dbReference type="HOGENOM" id="CLU_011572_0_1_11"/>
<feature type="region of interest" description="Disordered" evidence="1">
    <location>
        <begin position="513"/>
        <end position="542"/>
    </location>
</feature>
<dbReference type="InterPro" id="IPR052913">
    <property type="entry name" value="Glycopeptide_resist_protein"/>
</dbReference>
<evidence type="ECO:0000259" key="3">
    <source>
        <dbReference type="Pfam" id="PF12229"/>
    </source>
</evidence>
<protein>
    <submittedName>
        <fullName evidence="4">Putative secreted protein</fullName>
    </submittedName>
</protein>
<dbReference type="Pfam" id="PF04294">
    <property type="entry name" value="VanW"/>
    <property type="match status" value="1"/>
</dbReference>
<reference evidence="4 5" key="1">
    <citation type="submission" date="2014-05" db="EMBL/GenBank/DDBJ databases">
        <title>Complete genome sequence of Corynebacterium marinum DSM 44953.</title>
        <authorList>
            <person name="Schaffert L."/>
            <person name="Albersmeier A."/>
            <person name="Kalinowski J."/>
            <person name="Ruckert C."/>
        </authorList>
    </citation>
    <scope>NUCLEOTIDE SEQUENCE [LARGE SCALE GENOMIC DNA]</scope>
    <source>
        <strain evidence="4 5">DSM 44953</strain>
    </source>
</reference>
<accession>A0A0B6TUF4</accession>
<name>A0A0B6TUF4_9CORY</name>
<sequence length="573" mass="59637">MAITVRCVSQSSSQRSGGRGLRIILGVVLGLIALAAIAYGVDYTLTKGNVPRGTTVGGVDISGMSPEEAQSTLERELGGVVDRPVAVAAGERTSEFVPAQAGLSLDFAETVAQIGTEPANPFLRLEGLVGSPKETDIVSAADDAALEPELGRMHTELSADPADGAVALVDGRVDVTDPVNGQAVDPAALRTAVTTDWLDPEGVEVDAEITPPAVGEEAVQAAADGDAAAAVSAPLTVRGRDDVAGVIEPARMGEVVTFVPDGESLRTEIDVDAAQVILAQDLAGTESIRQDARISFAGGSRQITPHIDGVKLDWDATLEGFNERLLSAVPEDREWEAVYEDDPAEFTTEMAQTATFDEVVGEFTTSGYSEASGVNIAQVASTVNGAIVAPGATFSLNGFTGPRGAAQGYVESGIILDGRAGEAIGGGISQFATTLYNAAYFAGMEDVAHTPHSYYISRYPAGREATVYEGAIDLRFKNTSQYPVRIETSVGGGDVVVRLTGVKTVEVESVNGGRWAPTQPKAQTVSGDDCIPSGGAPGFTTSDTRIIRDLSGNEISRETNTTVYDPQPIVRCS</sequence>
<evidence type="ECO:0000313" key="4">
    <source>
        <dbReference type="EMBL" id="AJK69869.1"/>
    </source>
</evidence>
<dbReference type="Proteomes" id="UP000031928">
    <property type="component" value="Chromosome"/>
</dbReference>
<keyword evidence="2" id="KW-1133">Transmembrane helix</keyword>
<organism evidence="4 5">
    <name type="scientific">Corynebacterium marinum DSM 44953</name>
    <dbReference type="NCBI Taxonomy" id="1224162"/>
    <lineage>
        <taxon>Bacteria</taxon>
        <taxon>Bacillati</taxon>
        <taxon>Actinomycetota</taxon>
        <taxon>Actinomycetes</taxon>
        <taxon>Mycobacteriales</taxon>
        <taxon>Corynebacteriaceae</taxon>
        <taxon>Corynebacterium</taxon>
    </lineage>
</organism>
<evidence type="ECO:0000256" key="2">
    <source>
        <dbReference type="SAM" id="Phobius"/>
    </source>
</evidence>
<dbReference type="Pfam" id="PF12229">
    <property type="entry name" value="PG_binding_4"/>
    <property type="match status" value="1"/>
</dbReference>
<dbReference type="KEGG" id="cmq:B840_11490"/>
<keyword evidence="2" id="KW-0472">Membrane</keyword>
<evidence type="ECO:0000313" key="5">
    <source>
        <dbReference type="Proteomes" id="UP000031928"/>
    </source>
</evidence>
<feature type="domain" description="YoaR-like putative peptidoglycan binding" evidence="3">
    <location>
        <begin position="257"/>
        <end position="327"/>
    </location>
</feature>
<dbReference type="EMBL" id="CP007790">
    <property type="protein sequence ID" value="AJK69869.1"/>
    <property type="molecule type" value="Genomic_DNA"/>
</dbReference>
<dbReference type="PANTHER" id="PTHR35788">
    <property type="entry name" value="EXPORTED PROTEIN-RELATED"/>
    <property type="match status" value="1"/>
</dbReference>
<dbReference type="AlphaFoldDB" id="A0A0B6TUF4"/>
<feature type="transmembrane region" description="Helical" evidence="2">
    <location>
        <begin position="21"/>
        <end position="41"/>
    </location>
</feature>